<keyword evidence="4 7" id="KW-0067">ATP-binding</keyword>
<dbReference type="SUPFAM" id="SSF52540">
    <property type="entry name" value="P-loop containing nucleoside triphosphate hydrolases"/>
    <property type="match status" value="1"/>
</dbReference>
<dbReference type="InterPro" id="IPR003593">
    <property type="entry name" value="AAA+_ATPase"/>
</dbReference>
<dbReference type="Proteomes" id="UP001501747">
    <property type="component" value="Unassembled WGS sequence"/>
</dbReference>
<dbReference type="InterPro" id="IPR027417">
    <property type="entry name" value="P-loop_NTPase"/>
</dbReference>
<protein>
    <submittedName>
        <fullName evidence="7">ABC transporter ATP-binding protein</fullName>
    </submittedName>
</protein>
<evidence type="ECO:0000313" key="8">
    <source>
        <dbReference type="Proteomes" id="UP001501747"/>
    </source>
</evidence>
<evidence type="ECO:0000256" key="4">
    <source>
        <dbReference type="ARBA" id="ARBA00022840"/>
    </source>
</evidence>
<comment type="subcellular location">
    <subcellularLocation>
        <location evidence="1">Cell membrane</location>
        <topology evidence="1">Peripheral membrane protein</topology>
    </subcellularLocation>
</comment>
<proteinExistence type="predicted"/>
<dbReference type="Gene3D" id="3.40.50.300">
    <property type="entry name" value="P-loop containing nucleotide triphosphate hydrolases"/>
    <property type="match status" value="1"/>
</dbReference>
<dbReference type="Pfam" id="PF00005">
    <property type="entry name" value="ABC_tran"/>
    <property type="match status" value="1"/>
</dbReference>
<reference evidence="8" key="1">
    <citation type="journal article" date="2019" name="Int. J. Syst. Evol. Microbiol.">
        <title>The Global Catalogue of Microorganisms (GCM) 10K type strain sequencing project: providing services to taxonomists for standard genome sequencing and annotation.</title>
        <authorList>
            <consortium name="The Broad Institute Genomics Platform"/>
            <consortium name="The Broad Institute Genome Sequencing Center for Infectious Disease"/>
            <person name="Wu L."/>
            <person name="Ma J."/>
        </authorList>
    </citation>
    <scope>NUCLEOTIDE SEQUENCE [LARGE SCALE GENOMIC DNA]</scope>
    <source>
        <strain evidence="8">JCM 17342</strain>
    </source>
</reference>
<evidence type="ECO:0000259" key="6">
    <source>
        <dbReference type="PROSITE" id="PS50893"/>
    </source>
</evidence>
<evidence type="ECO:0000256" key="3">
    <source>
        <dbReference type="ARBA" id="ARBA00022741"/>
    </source>
</evidence>
<evidence type="ECO:0000256" key="5">
    <source>
        <dbReference type="ARBA" id="ARBA00023251"/>
    </source>
</evidence>
<dbReference type="InterPro" id="IPR003439">
    <property type="entry name" value="ABC_transporter-like_ATP-bd"/>
</dbReference>
<dbReference type="GO" id="GO:0005524">
    <property type="term" value="F:ATP binding"/>
    <property type="evidence" value="ECO:0007669"/>
    <property type="project" value="UniProtKB-KW"/>
</dbReference>
<evidence type="ECO:0000313" key="7">
    <source>
        <dbReference type="EMBL" id="GAA4024016.1"/>
    </source>
</evidence>
<dbReference type="PROSITE" id="PS50893">
    <property type="entry name" value="ABC_TRANSPORTER_2"/>
    <property type="match status" value="1"/>
</dbReference>
<keyword evidence="8" id="KW-1185">Reference proteome</keyword>
<dbReference type="CDD" id="cd03230">
    <property type="entry name" value="ABC_DR_subfamily_A"/>
    <property type="match status" value="1"/>
</dbReference>
<gene>
    <name evidence="7" type="ORF">GCM10022247_55560</name>
</gene>
<accession>A0ABP7TBS4</accession>
<keyword evidence="5" id="KW-0046">Antibiotic resistance</keyword>
<dbReference type="PROSITE" id="PS00211">
    <property type="entry name" value="ABC_TRANSPORTER_1"/>
    <property type="match status" value="1"/>
</dbReference>
<name>A0ABP7TBS4_9PSEU</name>
<dbReference type="SMART" id="SM00382">
    <property type="entry name" value="AAA"/>
    <property type="match status" value="1"/>
</dbReference>
<keyword evidence="2" id="KW-0813">Transport</keyword>
<comment type="caution">
    <text evidence="7">The sequence shown here is derived from an EMBL/GenBank/DDBJ whole genome shotgun (WGS) entry which is preliminary data.</text>
</comment>
<keyword evidence="3" id="KW-0547">Nucleotide-binding</keyword>
<dbReference type="PANTHER" id="PTHR42711">
    <property type="entry name" value="ABC TRANSPORTER ATP-BINDING PROTEIN"/>
    <property type="match status" value="1"/>
</dbReference>
<feature type="domain" description="ABC transporter" evidence="6">
    <location>
        <begin position="27"/>
        <end position="251"/>
    </location>
</feature>
<evidence type="ECO:0000256" key="2">
    <source>
        <dbReference type="ARBA" id="ARBA00022448"/>
    </source>
</evidence>
<dbReference type="InterPro" id="IPR050763">
    <property type="entry name" value="ABC_transporter_ATP-binding"/>
</dbReference>
<evidence type="ECO:0000256" key="1">
    <source>
        <dbReference type="ARBA" id="ARBA00004202"/>
    </source>
</evidence>
<sequence length="257" mass="27531">MRTPALARCPRTGPRTTLIDMKKDVVVSVRDLRKAYGRKVAVDGISFDVVRGEVFGVLGPNGAGKSTTVECAAGLREPDSGTVRVLGRNPATDPSVRHRVGVQLQHAVLPSRMKVREAMQMFASAYPRHADTETLLADWGLAKHHGTAFAALSGGQKQRLFIALALLGEPEVVVLDELTTGLDPAARRETWSLVRTLQARGVSVLLVTHAMDEAEQLCDRLVVIAGGRVVAAGTPAELRGAHPNMESAYLSLTEEAA</sequence>
<dbReference type="InterPro" id="IPR017871">
    <property type="entry name" value="ABC_transporter-like_CS"/>
</dbReference>
<organism evidence="7 8">
    <name type="scientific">Allokutzneria multivorans</name>
    <dbReference type="NCBI Taxonomy" id="1142134"/>
    <lineage>
        <taxon>Bacteria</taxon>
        <taxon>Bacillati</taxon>
        <taxon>Actinomycetota</taxon>
        <taxon>Actinomycetes</taxon>
        <taxon>Pseudonocardiales</taxon>
        <taxon>Pseudonocardiaceae</taxon>
        <taxon>Allokutzneria</taxon>
    </lineage>
</organism>
<dbReference type="PANTHER" id="PTHR42711:SF16">
    <property type="entry name" value="ABC TRANSPORTER ATP-BINDING PROTEIN"/>
    <property type="match status" value="1"/>
</dbReference>
<dbReference type="EMBL" id="BAABAL010000018">
    <property type="protein sequence ID" value="GAA4024016.1"/>
    <property type="molecule type" value="Genomic_DNA"/>
</dbReference>